<feature type="coiled-coil region" evidence="1">
    <location>
        <begin position="91"/>
        <end position="291"/>
    </location>
</feature>
<feature type="region of interest" description="Disordered" evidence="2">
    <location>
        <begin position="324"/>
        <end position="344"/>
    </location>
</feature>
<evidence type="ECO:0000256" key="1">
    <source>
        <dbReference type="SAM" id="Coils"/>
    </source>
</evidence>
<feature type="region of interest" description="Disordered" evidence="2">
    <location>
        <begin position="386"/>
        <end position="430"/>
    </location>
</feature>
<dbReference type="Proteomes" id="UP001283361">
    <property type="component" value="Unassembled WGS sequence"/>
</dbReference>
<protein>
    <recommendedName>
        <fullName evidence="5">Synaptonemal complex protein 1</fullName>
    </recommendedName>
</protein>
<name>A0AAE0XQA7_9GAST</name>
<evidence type="ECO:0000256" key="2">
    <source>
        <dbReference type="SAM" id="MobiDB-lite"/>
    </source>
</evidence>
<gene>
    <name evidence="3" type="ORF">RRG08_063280</name>
</gene>
<dbReference type="EMBL" id="JAWDGP010007899">
    <property type="protein sequence ID" value="KAK3701027.1"/>
    <property type="molecule type" value="Genomic_DNA"/>
</dbReference>
<dbReference type="PANTHER" id="PTHR46918">
    <property type="entry name" value="SYNAPTONEMAL COMPLEX PROTEIN 1"/>
    <property type="match status" value="1"/>
</dbReference>
<organism evidence="3 4">
    <name type="scientific">Elysia crispata</name>
    <name type="common">lettuce slug</name>
    <dbReference type="NCBI Taxonomy" id="231223"/>
    <lineage>
        <taxon>Eukaryota</taxon>
        <taxon>Metazoa</taxon>
        <taxon>Spiralia</taxon>
        <taxon>Lophotrochozoa</taxon>
        <taxon>Mollusca</taxon>
        <taxon>Gastropoda</taxon>
        <taxon>Heterobranchia</taxon>
        <taxon>Euthyneura</taxon>
        <taxon>Panpulmonata</taxon>
        <taxon>Sacoglossa</taxon>
        <taxon>Placobranchoidea</taxon>
        <taxon>Plakobranchidae</taxon>
        <taxon>Elysia</taxon>
    </lineage>
</organism>
<evidence type="ECO:0000313" key="4">
    <source>
        <dbReference type="Proteomes" id="UP001283361"/>
    </source>
</evidence>
<feature type="compositionally biased region" description="Polar residues" evidence="2">
    <location>
        <begin position="389"/>
        <end position="398"/>
    </location>
</feature>
<proteinExistence type="predicted"/>
<dbReference type="GO" id="GO:0000801">
    <property type="term" value="C:central element"/>
    <property type="evidence" value="ECO:0007669"/>
    <property type="project" value="TreeGrafter"/>
</dbReference>
<dbReference type="InterPro" id="IPR008827">
    <property type="entry name" value="SYCP1"/>
</dbReference>
<dbReference type="GO" id="GO:0000711">
    <property type="term" value="P:meiotic DNA repair synthesis"/>
    <property type="evidence" value="ECO:0007669"/>
    <property type="project" value="TreeGrafter"/>
</dbReference>
<evidence type="ECO:0000313" key="3">
    <source>
        <dbReference type="EMBL" id="KAK3701027.1"/>
    </source>
</evidence>
<dbReference type="PANTHER" id="PTHR46918:SF1">
    <property type="entry name" value="SYNAPTONEMAL COMPLEX PROTEIN 1"/>
    <property type="match status" value="1"/>
</dbReference>
<dbReference type="GO" id="GO:0003690">
    <property type="term" value="F:double-stranded DNA binding"/>
    <property type="evidence" value="ECO:0007669"/>
    <property type="project" value="TreeGrafter"/>
</dbReference>
<keyword evidence="1" id="KW-0175">Coiled coil</keyword>
<dbReference type="GO" id="GO:0000802">
    <property type="term" value="C:transverse filament"/>
    <property type="evidence" value="ECO:0007669"/>
    <property type="project" value="TreeGrafter"/>
</dbReference>
<comment type="caution">
    <text evidence="3">The sequence shown here is derived from an EMBL/GenBank/DDBJ whole genome shotgun (WGS) entry which is preliminary data.</text>
</comment>
<dbReference type="GO" id="GO:0051878">
    <property type="term" value="P:lateral element assembly"/>
    <property type="evidence" value="ECO:0007669"/>
    <property type="project" value="TreeGrafter"/>
</dbReference>
<accession>A0AAE0XQA7</accession>
<dbReference type="AlphaFoldDB" id="A0AAE0XQA7"/>
<dbReference type="GO" id="GO:0051026">
    <property type="term" value="P:chiasma assembly"/>
    <property type="evidence" value="ECO:0007669"/>
    <property type="project" value="TreeGrafter"/>
</dbReference>
<feature type="region of interest" description="Disordered" evidence="2">
    <location>
        <begin position="511"/>
        <end position="531"/>
    </location>
</feature>
<evidence type="ECO:0008006" key="5">
    <source>
        <dbReference type="Google" id="ProtNLM"/>
    </source>
</evidence>
<sequence length="556" mass="62651">MSKDVKLVVKLQIAQLFYKAENGHLPPRPIVPLPPLPLPMELKWNIQLIGIDNNMLSKIFSNGVLCGKKKLLQLFSGQGKGKSLTAQQKKCTTTTKLNKELEKEVKALKSKLENEAKILQQQSDELTAVQTEIAVIREAKANSDVAMQSCKEEMKFLKSQCEKDQREARLAIEKAKEMQLSAEKEKENAQALTDCQLTEMMSTLETYKQNNEKLISEKDLKIEELKRMIENQKSAAVKHAEEKIEWSHEYDALKNEMASCEEEKKKITVELTALLSEKDELKKEVLFLENQINTLKLPAVHKMQENRAPILRNASPPIVEVTPQKQQAPLTPHPVTPKISTVPKTPSRSILRMVNSENKRRKVAFAPSNSPGLSSDESDLMELDPEATFHNNSGTPQFLESIPKQDASLSRKTRRPQTMKPETQDSPCLFPLKGNESFPRGPQPVPLIRKPRGTNYVTADDCIQRPEIMKTPKIRTAPSKESKECHEDSVLEKNNFECPKAANIRKTPAKKSKFFSVSPRNKTTASSKEKVNGALEGTSKLSWFDIDSVYGFGPED</sequence>
<reference evidence="3" key="1">
    <citation type="journal article" date="2023" name="G3 (Bethesda)">
        <title>A reference genome for the long-term kleptoplast-retaining sea slug Elysia crispata morphotype clarki.</title>
        <authorList>
            <person name="Eastman K.E."/>
            <person name="Pendleton A.L."/>
            <person name="Shaikh M.A."/>
            <person name="Suttiyut T."/>
            <person name="Ogas R."/>
            <person name="Tomko P."/>
            <person name="Gavelis G."/>
            <person name="Widhalm J.R."/>
            <person name="Wisecaver J.H."/>
        </authorList>
    </citation>
    <scope>NUCLEOTIDE SEQUENCE</scope>
    <source>
        <strain evidence="3">ECLA1</strain>
    </source>
</reference>
<keyword evidence="4" id="KW-1185">Reference proteome</keyword>
<dbReference type="GO" id="GO:0001673">
    <property type="term" value="C:male germ cell nucleus"/>
    <property type="evidence" value="ECO:0007669"/>
    <property type="project" value="TreeGrafter"/>
</dbReference>